<dbReference type="OrthoDB" id="9800897at2"/>
<dbReference type="InterPro" id="IPR001789">
    <property type="entry name" value="Sig_transdc_resp-reg_receiver"/>
</dbReference>
<keyword evidence="7" id="KW-1185">Reference proteome</keyword>
<keyword evidence="1 4" id="KW-0597">Phosphoprotein</keyword>
<name>A0A4R5PJ18_9HYPH</name>
<dbReference type="SUPFAM" id="SSF52172">
    <property type="entry name" value="CheY-like"/>
    <property type="match status" value="1"/>
</dbReference>
<keyword evidence="3" id="KW-0804">Transcription</keyword>
<evidence type="ECO:0000259" key="5">
    <source>
        <dbReference type="PROSITE" id="PS50110"/>
    </source>
</evidence>
<dbReference type="PANTHER" id="PTHR44591">
    <property type="entry name" value="STRESS RESPONSE REGULATOR PROTEIN 1"/>
    <property type="match status" value="1"/>
</dbReference>
<evidence type="ECO:0000256" key="2">
    <source>
        <dbReference type="ARBA" id="ARBA00023015"/>
    </source>
</evidence>
<proteinExistence type="predicted"/>
<evidence type="ECO:0000313" key="6">
    <source>
        <dbReference type="EMBL" id="TDH35247.1"/>
    </source>
</evidence>
<gene>
    <name evidence="6" type="ORF">E2A64_15640</name>
</gene>
<dbReference type="PROSITE" id="PS50110">
    <property type="entry name" value="RESPONSE_REGULATORY"/>
    <property type="match status" value="1"/>
</dbReference>
<organism evidence="6 7">
    <name type="scientific">Pseudohoeflea suaedae</name>
    <dbReference type="NCBI Taxonomy" id="877384"/>
    <lineage>
        <taxon>Bacteria</taxon>
        <taxon>Pseudomonadati</taxon>
        <taxon>Pseudomonadota</taxon>
        <taxon>Alphaproteobacteria</taxon>
        <taxon>Hyphomicrobiales</taxon>
        <taxon>Rhizobiaceae</taxon>
        <taxon>Pseudohoeflea</taxon>
    </lineage>
</organism>
<feature type="modified residue" description="4-aspartylphosphate" evidence="4">
    <location>
        <position position="48"/>
    </location>
</feature>
<dbReference type="PANTHER" id="PTHR44591:SF3">
    <property type="entry name" value="RESPONSE REGULATORY DOMAIN-CONTAINING PROTEIN"/>
    <property type="match status" value="1"/>
</dbReference>
<dbReference type="Gene3D" id="3.40.50.2300">
    <property type="match status" value="1"/>
</dbReference>
<evidence type="ECO:0000256" key="4">
    <source>
        <dbReference type="PROSITE-ProRule" id="PRU00169"/>
    </source>
</evidence>
<comment type="caution">
    <text evidence="6">The sequence shown here is derived from an EMBL/GenBank/DDBJ whole genome shotgun (WGS) entry which is preliminary data.</text>
</comment>
<evidence type="ECO:0000256" key="3">
    <source>
        <dbReference type="ARBA" id="ARBA00023163"/>
    </source>
</evidence>
<evidence type="ECO:0000313" key="7">
    <source>
        <dbReference type="Proteomes" id="UP000295131"/>
    </source>
</evidence>
<dbReference type="InterPro" id="IPR050595">
    <property type="entry name" value="Bact_response_regulator"/>
</dbReference>
<dbReference type="InterPro" id="IPR011006">
    <property type="entry name" value="CheY-like_superfamily"/>
</dbReference>
<dbReference type="EMBL" id="SMSI01000003">
    <property type="protein sequence ID" value="TDH35247.1"/>
    <property type="molecule type" value="Genomic_DNA"/>
</dbReference>
<dbReference type="AlphaFoldDB" id="A0A4R5PJ18"/>
<accession>A0A4R5PJ18</accession>
<dbReference type="GO" id="GO:0000160">
    <property type="term" value="P:phosphorelay signal transduction system"/>
    <property type="evidence" value="ECO:0007669"/>
    <property type="project" value="InterPro"/>
</dbReference>
<sequence length="116" mass="12600">MIADDSAVICKVAKRILGGMNFQVVEASNSSEALMMCEAQLPAILIVDAGMPDALSVIHTVRQMQGGEKVRIYYCTIETDIKVLMIGKRAGADDFLTKPFDRQVLEAAFAKYSLAA</sequence>
<dbReference type="Proteomes" id="UP000295131">
    <property type="component" value="Unassembled WGS sequence"/>
</dbReference>
<dbReference type="SMART" id="SM00448">
    <property type="entry name" value="REC"/>
    <property type="match status" value="1"/>
</dbReference>
<dbReference type="Pfam" id="PF00072">
    <property type="entry name" value="Response_reg"/>
    <property type="match status" value="1"/>
</dbReference>
<feature type="domain" description="Response regulatory" evidence="5">
    <location>
        <begin position="1"/>
        <end position="113"/>
    </location>
</feature>
<reference evidence="6 7" key="1">
    <citation type="journal article" date="2013" name="Int. J. Syst. Evol. Microbiol.">
        <title>Hoeflea suaedae sp. nov., an endophytic bacterium isolated from the root of the halophyte Suaeda maritima.</title>
        <authorList>
            <person name="Chung E.J."/>
            <person name="Park J.A."/>
            <person name="Pramanik P."/>
            <person name="Bibi F."/>
            <person name="Jeon C.O."/>
            <person name="Chung Y.R."/>
        </authorList>
    </citation>
    <scope>NUCLEOTIDE SEQUENCE [LARGE SCALE GENOMIC DNA]</scope>
    <source>
        <strain evidence="6 7">YC6898</strain>
    </source>
</reference>
<evidence type="ECO:0000256" key="1">
    <source>
        <dbReference type="ARBA" id="ARBA00022553"/>
    </source>
</evidence>
<keyword evidence="2" id="KW-0805">Transcription regulation</keyword>
<protein>
    <submittedName>
        <fullName evidence="6">Response regulator</fullName>
    </submittedName>
</protein>